<keyword evidence="5" id="KW-0143">Chaperone</keyword>
<keyword evidence="4 6" id="KW-0732">Signal</keyword>
<organism evidence="8 9">
    <name type="scientific">Yersinia mollaretii</name>
    <dbReference type="NCBI Taxonomy" id="33060"/>
    <lineage>
        <taxon>Bacteria</taxon>
        <taxon>Pseudomonadati</taxon>
        <taxon>Pseudomonadota</taxon>
        <taxon>Gammaproteobacteria</taxon>
        <taxon>Enterobacterales</taxon>
        <taxon>Yersiniaceae</taxon>
        <taxon>Yersinia</taxon>
    </lineage>
</organism>
<evidence type="ECO:0000259" key="7">
    <source>
        <dbReference type="Pfam" id="PF18649"/>
    </source>
</evidence>
<name>A0AA36LTU5_YERMO</name>
<dbReference type="AlphaFoldDB" id="A0AA36LTU5"/>
<dbReference type="Pfam" id="PF18649">
    <property type="entry name" value="EcpB_C"/>
    <property type="match status" value="1"/>
</dbReference>
<evidence type="ECO:0000256" key="4">
    <source>
        <dbReference type="ARBA" id="ARBA00022729"/>
    </source>
</evidence>
<dbReference type="InterPro" id="IPR013783">
    <property type="entry name" value="Ig-like_fold"/>
</dbReference>
<evidence type="ECO:0000256" key="5">
    <source>
        <dbReference type="ARBA" id="ARBA00023186"/>
    </source>
</evidence>
<evidence type="ECO:0000256" key="1">
    <source>
        <dbReference type="ARBA" id="ARBA00009408"/>
    </source>
</evidence>
<evidence type="ECO:0000256" key="3">
    <source>
        <dbReference type="ARBA" id="ARBA00022558"/>
    </source>
</evidence>
<keyword evidence="3" id="KW-1029">Fimbrium biogenesis</keyword>
<evidence type="ECO:0000256" key="2">
    <source>
        <dbReference type="ARBA" id="ARBA00014241"/>
    </source>
</evidence>
<proteinExistence type="inferred from homology"/>
<comment type="similarity">
    <text evidence="1">Belongs to the EcpB/EcpE family.</text>
</comment>
<comment type="caution">
    <text evidence="8">The sequence shown here is derived from an EMBL/GenBank/DDBJ whole genome shotgun (WGS) entry which is preliminary data.</text>
</comment>
<reference evidence="8 9" key="1">
    <citation type="submission" date="2015-03" db="EMBL/GenBank/DDBJ databases">
        <authorList>
            <consortium name="Pathogen Informatics"/>
            <person name="Murphy D."/>
        </authorList>
    </citation>
    <scope>NUCLEOTIDE SEQUENCE [LARGE SCALE GENOMIC DNA]</scope>
    <source>
        <strain evidence="8 9">FE82747</strain>
    </source>
</reference>
<sequence length="222" mass="24729">MRLSTVFSALTLLHSCGAYALDVGEINVFIPTNVNKVTKEIKNKSDEGRFVHVAVERISSPLPSGLPIDMESKNEILFTPANLVLPAGTEKIVSFIYNGPQDDIERYYRLIWTEDSLKNDNSYSADKSATLTTSITLGTLLIVSPRREKFSHQFANGKITNNGNASYQVDAYGTCLDKSKTEPCKETYFVLPGNSQSFKFVDVNNDKSYVTIWHNQIMTAAK</sequence>
<gene>
    <name evidence="8" type="primary">matC_2</name>
    <name evidence="8" type="ORF">ERS008502_03465</name>
</gene>
<evidence type="ECO:0000256" key="6">
    <source>
        <dbReference type="SAM" id="SignalP"/>
    </source>
</evidence>
<dbReference type="EMBL" id="CQBM01000011">
    <property type="protein sequence ID" value="CNI50535.1"/>
    <property type="molecule type" value="Genomic_DNA"/>
</dbReference>
<evidence type="ECO:0000313" key="9">
    <source>
        <dbReference type="Proteomes" id="UP000040841"/>
    </source>
</evidence>
<feature type="chain" id="PRO_5041296419" description="Probable fimbrial chaperone EcpB" evidence="6">
    <location>
        <begin position="21"/>
        <end position="222"/>
    </location>
</feature>
<dbReference type="InterPro" id="IPR040695">
    <property type="entry name" value="EcpB_C"/>
</dbReference>
<feature type="signal peptide" evidence="6">
    <location>
        <begin position="1"/>
        <end position="20"/>
    </location>
</feature>
<accession>A0AA36LTU5</accession>
<dbReference type="RefSeq" id="WP_049679097.1">
    <property type="nucleotide sequence ID" value="NZ_CABMMJ010000011.1"/>
</dbReference>
<feature type="domain" description="EcpB C-terminal" evidence="7">
    <location>
        <begin position="150"/>
        <end position="216"/>
    </location>
</feature>
<dbReference type="SUPFAM" id="SSF49354">
    <property type="entry name" value="PapD-like"/>
    <property type="match status" value="1"/>
</dbReference>
<dbReference type="Proteomes" id="UP000040841">
    <property type="component" value="Unassembled WGS sequence"/>
</dbReference>
<dbReference type="Gene3D" id="2.60.40.10">
    <property type="entry name" value="Immunoglobulins"/>
    <property type="match status" value="1"/>
</dbReference>
<dbReference type="InterPro" id="IPR008962">
    <property type="entry name" value="PapD-like_sf"/>
</dbReference>
<protein>
    <recommendedName>
        <fullName evidence="2">Probable fimbrial chaperone EcpB</fullName>
    </recommendedName>
</protein>
<evidence type="ECO:0000313" key="8">
    <source>
        <dbReference type="EMBL" id="CNI50535.1"/>
    </source>
</evidence>